<feature type="domain" description="Sigma-54 factor interaction" evidence="6">
    <location>
        <begin position="137"/>
        <end position="366"/>
    </location>
</feature>
<dbReference type="PROSITE" id="PS50045">
    <property type="entry name" value="SIGMA54_INTERACT_4"/>
    <property type="match status" value="1"/>
</dbReference>
<keyword evidence="8" id="KW-1185">Reference proteome</keyword>
<evidence type="ECO:0000256" key="3">
    <source>
        <dbReference type="ARBA" id="ARBA00023015"/>
    </source>
</evidence>
<evidence type="ECO:0000256" key="2">
    <source>
        <dbReference type="ARBA" id="ARBA00022840"/>
    </source>
</evidence>
<dbReference type="FunFam" id="3.40.50.300:FF:000006">
    <property type="entry name" value="DNA-binding transcriptional regulator NtrC"/>
    <property type="match status" value="1"/>
</dbReference>
<dbReference type="InterPro" id="IPR003593">
    <property type="entry name" value="AAA+_ATPase"/>
</dbReference>
<dbReference type="PANTHER" id="PTHR32071">
    <property type="entry name" value="TRANSCRIPTIONAL REGULATORY PROTEIN"/>
    <property type="match status" value="1"/>
</dbReference>
<evidence type="ECO:0000313" key="8">
    <source>
        <dbReference type="Proteomes" id="UP000318431"/>
    </source>
</evidence>
<dbReference type="SMART" id="SM00382">
    <property type="entry name" value="AAA"/>
    <property type="match status" value="1"/>
</dbReference>
<dbReference type="OrthoDB" id="9761705at2"/>
<keyword evidence="2" id="KW-0067">ATP-binding</keyword>
<dbReference type="InterPro" id="IPR025944">
    <property type="entry name" value="Sigma_54_int_dom_CS"/>
</dbReference>
<evidence type="ECO:0000313" key="7">
    <source>
        <dbReference type="EMBL" id="TWI62601.1"/>
    </source>
</evidence>
<name>A0A562R0M1_9BURK</name>
<dbReference type="Gene3D" id="1.10.10.60">
    <property type="entry name" value="Homeodomain-like"/>
    <property type="match status" value="1"/>
</dbReference>
<dbReference type="PANTHER" id="PTHR32071:SF120">
    <property type="entry name" value="TRANSCRIPTIONAL REGULATOR-RELATED"/>
    <property type="match status" value="1"/>
</dbReference>
<sequence length="444" mass="48720">MMNKKLLGIPLGSREGKAALALTRDFDTVLARDLDHAETLLRTRSFLLGVIEVGAPAPLAEVEQFLREHSWVTWIALCRDDALLDQRWRRLVHAHCMDFHTHPVDATRFGHTLGHAQGFAELGDVAPRRTEGDDMKITGSSPAIVALRRQLLRVAAAEASVLIWGESGTGKELAARAVHEQSARRGGPFVAINCGAIPATLIQSELFGHERGAFTGADKGRTGLIESAAGGTVFLDEIADLPLDMQANLLRFLQEKTIHRLGGTKPVTVDVRVVAASHVRLQDAVSRGAFREDLLYRLNVLSVEMPPLRDRADDLQALAETFFQDYARERAAGVRGFSPGALAALRAHHWPGNVRELLNRVRRASVMAEGRTISAQDLGLASDSCAAQRLHHTRAHADRLAIKAGLLAGKTITQLALELGISRMTLYRLMAKYDIETQVRKRHC</sequence>
<keyword evidence="5" id="KW-0804">Transcription</keyword>
<dbReference type="CDD" id="cd00009">
    <property type="entry name" value="AAA"/>
    <property type="match status" value="1"/>
</dbReference>
<evidence type="ECO:0000259" key="6">
    <source>
        <dbReference type="PROSITE" id="PS50045"/>
    </source>
</evidence>
<dbReference type="Pfam" id="PF20161">
    <property type="entry name" value="VpsR"/>
    <property type="match status" value="1"/>
</dbReference>
<keyword evidence="1" id="KW-0547">Nucleotide-binding</keyword>
<dbReference type="InterPro" id="IPR027417">
    <property type="entry name" value="P-loop_NTPase"/>
</dbReference>
<dbReference type="PROSITE" id="PS00676">
    <property type="entry name" value="SIGMA54_INTERACT_2"/>
    <property type="match status" value="1"/>
</dbReference>
<dbReference type="Pfam" id="PF25601">
    <property type="entry name" value="AAA_lid_14"/>
    <property type="match status" value="1"/>
</dbReference>
<dbReference type="Gene3D" id="3.40.50.300">
    <property type="entry name" value="P-loop containing nucleotide triphosphate hydrolases"/>
    <property type="match status" value="1"/>
</dbReference>
<organism evidence="7 8">
    <name type="scientific">Pseudoduganella lurida</name>
    <dbReference type="NCBI Taxonomy" id="1036180"/>
    <lineage>
        <taxon>Bacteria</taxon>
        <taxon>Pseudomonadati</taxon>
        <taxon>Pseudomonadota</taxon>
        <taxon>Betaproteobacteria</taxon>
        <taxon>Burkholderiales</taxon>
        <taxon>Oxalobacteraceae</taxon>
        <taxon>Telluria group</taxon>
        <taxon>Pseudoduganella</taxon>
    </lineage>
</organism>
<accession>A0A562R0M1</accession>
<dbReference type="GO" id="GO:0006355">
    <property type="term" value="P:regulation of DNA-templated transcription"/>
    <property type="evidence" value="ECO:0007669"/>
    <property type="project" value="InterPro"/>
</dbReference>
<dbReference type="InterPro" id="IPR058031">
    <property type="entry name" value="AAA_lid_NorR"/>
</dbReference>
<keyword evidence="3" id="KW-0805">Transcription regulation</keyword>
<dbReference type="GO" id="GO:0003677">
    <property type="term" value="F:DNA binding"/>
    <property type="evidence" value="ECO:0007669"/>
    <property type="project" value="UniProtKB-KW"/>
</dbReference>
<dbReference type="Proteomes" id="UP000318431">
    <property type="component" value="Unassembled WGS sequence"/>
</dbReference>
<dbReference type="SUPFAM" id="SSF46689">
    <property type="entry name" value="Homeodomain-like"/>
    <property type="match status" value="1"/>
</dbReference>
<dbReference type="PROSITE" id="PS00688">
    <property type="entry name" value="SIGMA54_INTERACT_3"/>
    <property type="match status" value="1"/>
</dbReference>
<dbReference type="InterPro" id="IPR009057">
    <property type="entry name" value="Homeodomain-like_sf"/>
</dbReference>
<dbReference type="InterPro" id="IPR045343">
    <property type="entry name" value="VpsR"/>
</dbReference>
<evidence type="ECO:0000256" key="5">
    <source>
        <dbReference type="ARBA" id="ARBA00023163"/>
    </source>
</evidence>
<dbReference type="GO" id="GO:0005524">
    <property type="term" value="F:ATP binding"/>
    <property type="evidence" value="ECO:0007669"/>
    <property type="project" value="UniProtKB-KW"/>
</dbReference>
<evidence type="ECO:0000256" key="1">
    <source>
        <dbReference type="ARBA" id="ARBA00022741"/>
    </source>
</evidence>
<dbReference type="InterPro" id="IPR002078">
    <property type="entry name" value="Sigma_54_int"/>
</dbReference>
<dbReference type="EMBL" id="VLLB01000008">
    <property type="protein sequence ID" value="TWI62601.1"/>
    <property type="molecule type" value="Genomic_DNA"/>
</dbReference>
<reference evidence="7 8" key="1">
    <citation type="journal article" date="2015" name="Stand. Genomic Sci.">
        <title>Genomic Encyclopedia of Bacterial and Archaeal Type Strains, Phase III: the genomes of soil and plant-associated and newly described type strains.</title>
        <authorList>
            <person name="Whitman W.B."/>
            <person name="Woyke T."/>
            <person name="Klenk H.P."/>
            <person name="Zhou Y."/>
            <person name="Lilburn T.G."/>
            <person name="Beck B.J."/>
            <person name="De Vos P."/>
            <person name="Vandamme P."/>
            <person name="Eisen J.A."/>
            <person name="Garrity G."/>
            <person name="Hugenholtz P."/>
            <person name="Kyrpides N.C."/>
        </authorList>
    </citation>
    <scope>NUCLEOTIDE SEQUENCE [LARGE SCALE GENOMIC DNA]</scope>
    <source>
        <strain evidence="7 8">CGMCC 1.10822</strain>
    </source>
</reference>
<evidence type="ECO:0000256" key="4">
    <source>
        <dbReference type="ARBA" id="ARBA00023125"/>
    </source>
</evidence>
<dbReference type="AlphaFoldDB" id="A0A562R0M1"/>
<dbReference type="Pfam" id="PF00158">
    <property type="entry name" value="Sigma54_activat"/>
    <property type="match status" value="1"/>
</dbReference>
<dbReference type="Gene3D" id="1.10.8.60">
    <property type="match status" value="1"/>
</dbReference>
<dbReference type="SUPFAM" id="SSF52540">
    <property type="entry name" value="P-loop containing nucleoside triphosphate hydrolases"/>
    <property type="match status" value="1"/>
</dbReference>
<proteinExistence type="predicted"/>
<dbReference type="RefSeq" id="WP_145651469.1">
    <property type="nucleotide sequence ID" value="NZ_VLLB01000008.1"/>
</dbReference>
<dbReference type="InterPro" id="IPR025943">
    <property type="entry name" value="Sigma_54_int_dom_ATP-bd_2"/>
</dbReference>
<comment type="caution">
    <text evidence="7">The sequence shown here is derived from an EMBL/GenBank/DDBJ whole genome shotgun (WGS) entry which is preliminary data.</text>
</comment>
<keyword evidence="4 7" id="KW-0238">DNA-binding</keyword>
<protein>
    <submittedName>
        <fullName evidence="7">DNA-binding NtrC family response regulator</fullName>
    </submittedName>
</protein>
<gene>
    <name evidence="7" type="ORF">IP91_04122</name>
</gene>